<protein>
    <submittedName>
        <fullName evidence="1">Uncharacterized protein</fullName>
    </submittedName>
</protein>
<evidence type="ECO:0000313" key="1">
    <source>
        <dbReference type="EMBL" id="GFY18679.1"/>
    </source>
</evidence>
<sequence>MYFIFTILSSNTNKMKSLLLVAVLMACMMALSYSEETFRLKRQSGGGKGKLIGVDLCIPLSLSSDVLGQLLGIL</sequence>
<reference evidence="1" key="1">
    <citation type="submission" date="2020-08" db="EMBL/GenBank/DDBJ databases">
        <title>Multicomponent nature underlies the extraordinary mechanical properties of spider dragline silk.</title>
        <authorList>
            <person name="Kono N."/>
            <person name="Nakamura H."/>
            <person name="Mori M."/>
            <person name="Yoshida Y."/>
            <person name="Ohtoshi R."/>
            <person name="Malay A.D."/>
            <person name="Moran D.A.P."/>
            <person name="Tomita M."/>
            <person name="Numata K."/>
            <person name="Arakawa K."/>
        </authorList>
    </citation>
    <scope>NUCLEOTIDE SEQUENCE</scope>
</reference>
<dbReference type="AlphaFoldDB" id="A0A8X6VMB8"/>
<accession>A0A8X6VMB8</accession>
<evidence type="ECO:0000313" key="2">
    <source>
        <dbReference type="Proteomes" id="UP000887159"/>
    </source>
</evidence>
<dbReference type="EMBL" id="BMAU01021349">
    <property type="protein sequence ID" value="GFY18679.1"/>
    <property type="molecule type" value="Genomic_DNA"/>
</dbReference>
<keyword evidence="2" id="KW-1185">Reference proteome</keyword>
<comment type="caution">
    <text evidence="1">The sequence shown here is derived from an EMBL/GenBank/DDBJ whole genome shotgun (WGS) entry which is preliminary data.</text>
</comment>
<proteinExistence type="predicted"/>
<name>A0A8X6VMB8_TRICX</name>
<organism evidence="1 2">
    <name type="scientific">Trichonephila clavipes</name>
    <name type="common">Golden silk orbweaver</name>
    <name type="synonym">Nephila clavipes</name>
    <dbReference type="NCBI Taxonomy" id="2585209"/>
    <lineage>
        <taxon>Eukaryota</taxon>
        <taxon>Metazoa</taxon>
        <taxon>Ecdysozoa</taxon>
        <taxon>Arthropoda</taxon>
        <taxon>Chelicerata</taxon>
        <taxon>Arachnida</taxon>
        <taxon>Araneae</taxon>
        <taxon>Araneomorphae</taxon>
        <taxon>Entelegynae</taxon>
        <taxon>Araneoidea</taxon>
        <taxon>Nephilidae</taxon>
        <taxon>Trichonephila</taxon>
    </lineage>
</organism>
<gene>
    <name evidence="1" type="ORF">TNCV_2399031</name>
</gene>
<dbReference type="Proteomes" id="UP000887159">
    <property type="component" value="Unassembled WGS sequence"/>
</dbReference>